<comment type="caution">
    <text evidence="3">The sequence shown here is derived from an EMBL/GenBank/DDBJ whole genome shotgun (WGS) entry which is preliminary data.</text>
</comment>
<keyword evidence="4" id="KW-1185">Reference proteome</keyword>
<accession>A0A5S4EH99</accession>
<dbReference type="InterPro" id="IPR025668">
    <property type="entry name" value="Tnp_DDE_dom"/>
</dbReference>
<feature type="domain" description="Transposase DDE" evidence="2">
    <location>
        <begin position="79"/>
        <end position="130"/>
    </location>
</feature>
<dbReference type="Proteomes" id="UP000306324">
    <property type="component" value="Unassembled WGS sequence"/>
</dbReference>
<evidence type="ECO:0000259" key="2">
    <source>
        <dbReference type="Pfam" id="PF13751"/>
    </source>
</evidence>
<protein>
    <submittedName>
        <fullName evidence="3">Mobile element protein</fullName>
    </submittedName>
</protein>
<dbReference type="EMBL" id="SWAD01000167">
    <property type="protein sequence ID" value="TMQ74672.1"/>
    <property type="molecule type" value="Genomic_DNA"/>
</dbReference>
<proteinExistence type="predicted"/>
<evidence type="ECO:0000313" key="3">
    <source>
        <dbReference type="EMBL" id="TMQ74672.1"/>
    </source>
</evidence>
<dbReference type="Pfam" id="PF13751">
    <property type="entry name" value="DDE_Tnp_1_6"/>
    <property type="match status" value="1"/>
</dbReference>
<evidence type="ECO:0000256" key="1">
    <source>
        <dbReference type="SAM" id="MobiDB-lite"/>
    </source>
</evidence>
<name>A0A5S4EH99_9PROT</name>
<reference evidence="3 4" key="1">
    <citation type="submission" date="2019-04" db="EMBL/GenBank/DDBJ databases">
        <title>A novel phosphate-accumulating bacterium identified in bioreactor for phosphate removal from wastewater.</title>
        <authorList>
            <person name="Kotlyarov R.Y."/>
            <person name="Beletsky A.V."/>
            <person name="Kallistova A.Y."/>
            <person name="Dorofeev A.G."/>
            <person name="Nikolaev Y.Y."/>
            <person name="Pimenov N.V."/>
            <person name="Ravin N.V."/>
            <person name="Mardanov A.V."/>
        </authorList>
    </citation>
    <scope>NUCLEOTIDE SEQUENCE [LARGE SCALE GENOMIC DNA]</scope>
    <source>
        <strain evidence="3 4">Bin19</strain>
    </source>
</reference>
<dbReference type="AlphaFoldDB" id="A0A5S4EH99"/>
<feature type="region of interest" description="Disordered" evidence="1">
    <location>
        <begin position="1"/>
        <end position="25"/>
    </location>
</feature>
<gene>
    <name evidence="3" type="ORF">ACCUM_3665</name>
</gene>
<sequence length="135" mass="14739">MAEQADQADVLDGVASACPKKSSSGEKNIHACEAAGIDPVISVACDENPPAWREWHREPAECDNPADPIASLENPSGTSALRLLRKQTVEPVFGTIESVMGYCPFSLRGLKQVTDEWTLVCLEWNLKRMAKLCPQ</sequence>
<dbReference type="OrthoDB" id="111180at2"/>
<evidence type="ECO:0000313" key="4">
    <source>
        <dbReference type="Proteomes" id="UP000306324"/>
    </source>
</evidence>
<organism evidence="3 4">
    <name type="scientific">Candidatus Accumulibacter phosphatis</name>
    <dbReference type="NCBI Taxonomy" id="327160"/>
    <lineage>
        <taxon>Bacteria</taxon>
        <taxon>Pseudomonadati</taxon>
        <taxon>Pseudomonadota</taxon>
        <taxon>Betaproteobacteria</taxon>
        <taxon>Candidatus Accumulibacter</taxon>
    </lineage>
</organism>